<keyword evidence="8" id="KW-1185">Reference proteome</keyword>
<dbReference type="InterPro" id="IPR045877">
    <property type="entry name" value="ZFP36-like"/>
</dbReference>
<proteinExistence type="predicted"/>
<name>A0ABQ8IL76_9ROSI</name>
<dbReference type="Proteomes" id="UP000827721">
    <property type="component" value="Unassembled WGS sequence"/>
</dbReference>
<reference evidence="7 8" key="1">
    <citation type="submission" date="2021-02" db="EMBL/GenBank/DDBJ databases">
        <title>Plant Genome Project.</title>
        <authorList>
            <person name="Zhang R.-G."/>
        </authorList>
    </citation>
    <scope>NUCLEOTIDE SEQUENCE [LARGE SCALE GENOMIC DNA]</scope>
    <source>
        <tissue evidence="7">Leaves</tissue>
    </source>
</reference>
<feature type="zinc finger region" description="C3H1-type" evidence="5">
    <location>
        <begin position="166"/>
        <end position="194"/>
    </location>
</feature>
<dbReference type="PANTHER" id="PTHR12547:SF18">
    <property type="entry name" value="PROTEIN TIS11"/>
    <property type="match status" value="1"/>
</dbReference>
<keyword evidence="1 5" id="KW-0479">Metal-binding</keyword>
<dbReference type="InterPro" id="IPR000571">
    <property type="entry name" value="Znf_CCCH"/>
</dbReference>
<dbReference type="PANTHER" id="PTHR12547">
    <property type="entry name" value="CCCH ZINC FINGER/TIS11-RELATED"/>
    <property type="match status" value="1"/>
</dbReference>
<accession>A0ABQ8IL76</accession>
<protein>
    <recommendedName>
        <fullName evidence="6">C3H1-type domain-containing protein</fullName>
    </recommendedName>
</protein>
<evidence type="ECO:0000259" key="6">
    <source>
        <dbReference type="PROSITE" id="PS50103"/>
    </source>
</evidence>
<evidence type="ECO:0000313" key="7">
    <source>
        <dbReference type="EMBL" id="KAH7577428.1"/>
    </source>
</evidence>
<comment type="caution">
    <text evidence="7">The sequence shown here is derived from an EMBL/GenBank/DDBJ whole genome shotgun (WGS) entry which is preliminary data.</text>
</comment>
<keyword evidence="4 5" id="KW-0862">Zinc</keyword>
<evidence type="ECO:0000256" key="5">
    <source>
        <dbReference type="PROSITE-ProRule" id="PRU00723"/>
    </source>
</evidence>
<keyword evidence="3 5" id="KW-0863">Zinc-finger</keyword>
<dbReference type="Pfam" id="PF00642">
    <property type="entry name" value="zf-CCCH"/>
    <property type="match status" value="1"/>
</dbReference>
<dbReference type="SMART" id="SM00356">
    <property type="entry name" value="ZnF_C3H1"/>
    <property type="match status" value="2"/>
</dbReference>
<organism evidence="7 8">
    <name type="scientific">Xanthoceras sorbifolium</name>
    <dbReference type="NCBI Taxonomy" id="99658"/>
    <lineage>
        <taxon>Eukaryota</taxon>
        <taxon>Viridiplantae</taxon>
        <taxon>Streptophyta</taxon>
        <taxon>Embryophyta</taxon>
        <taxon>Tracheophyta</taxon>
        <taxon>Spermatophyta</taxon>
        <taxon>Magnoliopsida</taxon>
        <taxon>eudicotyledons</taxon>
        <taxon>Gunneridae</taxon>
        <taxon>Pentapetalae</taxon>
        <taxon>rosids</taxon>
        <taxon>malvids</taxon>
        <taxon>Sapindales</taxon>
        <taxon>Sapindaceae</taxon>
        <taxon>Xanthoceroideae</taxon>
        <taxon>Xanthoceras</taxon>
    </lineage>
</organism>
<dbReference type="SUPFAM" id="SSF90229">
    <property type="entry name" value="CCCH zinc finger"/>
    <property type="match status" value="2"/>
</dbReference>
<feature type="domain" description="C3H1-type" evidence="6">
    <location>
        <begin position="166"/>
        <end position="194"/>
    </location>
</feature>
<evidence type="ECO:0000256" key="2">
    <source>
        <dbReference type="ARBA" id="ARBA00022737"/>
    </source>
</evidence>
<dbReference type="EMBL" id="JAFEMO010000001">
    <property type="protein sequence ID" value="KAH7577428.1"/>
    <property type="molecule type" value="Genomic_DNA"/>
</dbReference>
<evidence type="ECO:0000313" key="8">
    <source>
        <dbReference type="Proteomes" id="UP000827721"/>
    </source>
</evidence>
<evidence type="ECO:0000256" key="4">
    <source>
        <dbReference type="ARBA" id="ARBA00022833"/>
    </source>
</evidence>
<gene>
    <name evidence="7" type="ORF">JRO89_XS01G0249700</name>
</gene>
<evidence type="ECO:0000256" key="1">
    <source>
        <dbReference type="ARBA" id="ARBA00022723"/>
    </source>
</evidence>
<feature type="domain" description="C3H1-type" evidence="6">
    <location>
        <begin position="89"/>
        <end position="117"/>
    </location>
</feature>
<sequence length="268" mass="30760">MSISTPTCNFSAPPIHAGGDMLHFQPEYQIENREHQTLPHDDYPSFKKQRFGEALVLNPRMPVTSNNVLSGNLVNKPLDGTWKGDDRVISEMQLCRMFYYTRKCMYEDRCRFSHVNPVKVNQHLVRFREGTVISTGTSGCSRDHRSGFGQFASKEFGDGVNPRSVMWKTKLCRNWERTGGCLYGKTCYFAHGQTELRKLGRHNALESRIVQMNVSNTYSTGNDQSRTTCKQQVQDMNCALKWKKLEKISGIYADWIEDTPLLQSRELS</sequence>
<dbReference type="InterPro" id="IPR036855">
    <property type="entry name" value="Znf_CCCH_sf"/>
</dbReference>
<dbReference type="PROSITE" id="PS50103">
    <property type="entry name" value="ZF_C3H1"/>
    <property type="match status" value="2"/>
</dbReference>
<evidence type="ECO:0000256" key="3">
    <source>
        <dbReference type="ARBA" id="ARBA00022771"/>
    </source>
</evidence>
<keyword evidence="2" id="KW-0677">Repeat</keyword>
<dbReference type="Gene3D" id="4.10.1000.10">
    <property type="entry name" value="Zinc finger, CCCH-type"/>
    <property type="match status" value="1"/>
</dbReference>
<feature type="zinc finger region" description="C3H1-type" evidence="5">
    <location>
        <begin position="89"/>
        <end position="117"/>
    </location>
</feature>